<evidence type="ECO:0000256" key="2">
    <source>
        <dbReference type="ARBA" id="ARBA00023315"/>
    </source>
</evidence>
<name>A0A239SGZ0_9BURK</name>
<evidence type="ECO:0000256" key="1">
    <source>
        <dbReference type="ARBA" id="ARBA00022679"/>
    </source>
</evidence>
<dbReference type="PANTHER" id="PTHR43800:SF1">
    <property type="entry name" value="PEPTIDYL-LYSINE N-ACETYLTRANSFERASE YJAB"/>
    <property type="match status" value="1"/>
</dbReference>
<dbReference type="PANTHER" id="PTHR43800">
    <property type="entry name" value="PEPTIDYL-LYSINE N-ACETYLTRANSFERASE YJAB"/>
    <property type="match status" value="1"/>
</dbReference>
<dbReference type="Proteomes" id="UP000215126">
    <property type="component" value="Chromosome 1"/>
</dbReference>
<feature type="domain" description="N-acetyltransferase" evidence="3">
    <location>
        <begin position="7"/>
        <end position="156"/>
    </location>
</feature>
<dbReference type="STRING" id="93222.NA29_14420"/>
<dbReference type="Pfam" id="PF00583">
    <property type="entry name" value="Acetyltransf_1"/>
    <property type="match status" value="1"/>
</dbReference>
<keyword evidence="2" id="KW-0012">Acyltransferase</keyword>
<protein>
    <submittedName>
        <fullName evidence="4">N-acetylglutamate synthase</fullName>
    </submittedName>
</protein>
<gene>
    <name evidence="4" type="ORF">SAMEA4530655_02038</name>
</gene>
<dbReference type="AlphaFoldDB" id="A0A239SGZ0"/>
<evidence type="ECO:0000313" key="5">
    <source>
        <dbReference type="Proteomes" id="UP000215126"/>
    </source>
</evidence>
<evidence type="ECO:0000313" key="4">
    <source>
        <dbReference type="EMBL" id="SNU84539.1"/>
    </source>
</evidence>
<dbReference type="InterPro" id="IPR000182">
    <property type="entry name" value="GNAT_dom"/>
</dbReference>
<organism evidence="4 5">
    <name type="scientific">Pandoraea sputorum</name>
    <dbReference type="NCBI Taxonomy" id="93222"/>
    <lineage>
        <taxon>Bacteria</taxon>
        <taxon>Pseudomonadati</taxon>
        <taxon>Pseudomonadota</taxon>
        <taxon>Betaproteobacteria</taxon>
        <taxon>Burkholderiales</taxon>
        <taxon>Burkholderiaceae</taxon>
        <taxon>Pandoraea</taxon>
    </lineage>
</organism>
<dbReference type="GO" id="GO:0016747">
    <property type="term" value="F:acyltransferase activity, transferring groups other than amino-acyl groups"/>
    <property type="evidence" value="ECO:0007669"/>
    <property type="project" value="InterPro"/>
</dbReference>
<evidence type="ECO:0000259" key="3">
    <source>
        <dbReference type="PROSITE" id="PS51186"/>
    </source>
</evidence>
<dbReference type="PROSITE" id="PS51186">
    <property type="entry name" value="GNAT"/>
    <property type="match status" value="1"/>
</dbReference>
<dbReference type="InterPro" id="IPR016181">
    <property type="entry name" value="Acyl_CoA_acyltransferase"/>
</dbReference>
<dbReference type="SUPFAM" id="SSF55729">
    <property type="entry name" value="Acyl-CoA N-acyltransferases (Nat)"/>
    <property type="match status" value="1"/>
</dbReference>
<reference evidence="4 5" key="1">
    <citation type="submission" date="2017-06" db="EMBL/GenBank/DDBJ databases">
        <authorList>
            <consortium name="Pathogen Informatics"/>
        </authorList>
    </citation>
    <scope>NUCLEOTIDE SEQUENCE [LARGE SCALE GENOMIC DNA]</scope>
    <source>
        <strain evidence="4 5">NCTC13161</strain>
    </source>
</reference>
<keyword evidence="5" id="KW-1185">Reference proteome</keyword>
<dbReference type="EMBL" id="LT906435">
    <property type="protein sequence ID" value="SNU84539.1"/>
    <property type="molecule type" value="Genomic_DNA"/>
</dbReference>
<proteinExistence type="predicted"/>
<sequence>MTLQEAVRVRLATPNEVSRLLAVERSAGEMFRALPGLQALADGEPIAEARHRQWVAQGTEWVATDREGVPVGFLAGEVFDDVLHVWEMSVHRQWQGRGIGRALMEAAVAYARDTGLQALTLTTFRDVPWNAPFYARLGFAPLTDGELDVRLQATLADEVAAGLPAERRCAMQRRLVSP</sequence>
<dbReference type="Gene3D" id="3.40.630.30">
    <property type="match status" value="1"/>
</dbReference>
<accession>A0A239SGZ0</accession>
<dbReference type="CDD" id="cd04301">
    <property type="entry name" value="NAT_SF"/>
    <property type="match status" value="1"/>
</dbReference>
<keyword evidence="1" id="KW-0808">Transferase</keyword>
<dbReference type="OrthoDB" id="572496at2"/>